<dbReference type="SUPFAM" id="SSF50630">
    <property type="entry name" value="Acid proteases"/>
    <property type="match status" value="1"/>
</dbReference>
<dbReference type="AlphaFoldDB" id="A0AAV9WY47"/>
<feature type="region of interest" description="Disordered" evidence="2">
    <location>
        <begin position="602"/>
        <end position="646"/>
    </location>
</feature>
<accession>A0AAV9WY47</accession>
<dbReference type="InterPro" id="IPR034164">
    <property type="entry name" value="Pepsin-like_dom"/>
</dbReference>
<feature type="compositionally biased region" description="Basic and acidic residues" evidence="2">
    <location>
        <begin position="537"/>
        <end position="552"/>
    </location>
</feature>
<evidence type="ECO:0000313" key="7">
    <source>
        <dbReference type="Proteomes" id="UP001365542"/>
    </source>
</evidence>
<comment type="similarity">
    <text evidence="1">Belongs to the peptidase A1 family.</text>
</comment>
<keyword evidence="3" id="KW-0812">Transmembrane</keyword>
<feature type="transmembrane region" description="Helical" evidence="3">
    <location>
        <begin position="480"/>
        <end position="503"/>
    </location>
</feature>
<dbReference type="GO" id="GO:0000324">
    <property type="term" value="C:fungal-type vacuole"/>
    <property type="evidence" value="ECO:0007669"/>
    <property type="project" value="TreeGrafter"/>
</dbReference>
<proteinExistence type="inferred from homology"/>
<evidence type="ECO:0000256" key="1">
    <source>
        <dbReference type="ARBA" id="ARBA00007447"/>
    </source>
</evidence>
<dbReference type="PANTHER" id="PTHR47966:SF51">
    <property type="entry name" value="BETA-SITE APP-CLEAVING ENZYME, ISOFORM A-RELATED"/>
    <property type="match status" value="1"/>
</dbReference>
<gene>
    <name evidence="6" type="ORF">TWF694_003444</name>
</gene>
<keyword evidence="3" id="KW-0472">Membrane</keyword>
<feature type="chain" id="PRO_5043564292" description="Peptidase A1 domain-containing protein" evidence="4">
    <location>
        <begin position="31"/>
        <end position="646"/>
    </location>
</feature>
<evidence type="ECO:0000256" key="2">
    <source>
        <dbReference type="SAM" id="MobiDB-lite"/>
    </source>
</evidence>
<dbReference type="Pfam" id="PF00026">
    <property type="entry name" value="Asp"/>
    <property type="match status" value="1"/>
</dbReference>
<dbReference type="InterPro" id="IPR021109">
    <property type="entry name" value="Peptidase_aspartic_dom_sf"/>
</dbReference>
<keyword evidence="7" id="KW-1185">Reference proteome</keyword>
<dbReference type="PANTHER" id="PTHR47966">
    <property type="entry name" value="BETA-SITE APP-CLEAVING ENZYME, ISOFORM A-RELATED"/>
    <property type="match status" value="1"/>
</dbReference>
<dbReference type="PRINTS" id="PR00792">
    <property type="entry name" value="PEPSIN"/>
</dbReference>
<evidence type="ECO:0000256" key="4">
    <source>
        <dbReference type="SAM" id="SignalP"/>
    </source>
</evidence>
<feature type="region of interest" description="Disordered" evidence="2">
    <location>
        <begin position="537"/>
        <end position="556"/>
    </location>
</feature>
<dbReference type="GO" id="GO:0006508">
    <property type="term" value="P:proteolysis"/>
    <property type="evidence" value="ECO:0007669"/>
    <property type="project" value="InterPro"/>
</dbReference>
<evidence type="ECO:0000256" key="3">
    <source>
        <dbReference type="SAM" id="Phobius"/>
    </source>
</evidence>
<protein>
    <recommendedName>
        <fullName evidence="5">Peptidase A1 domain-containing protein</fullName>
    </recommendedName>
</protein>
<keyword evidence="4" id="KW-0732">Signal</keyword>
<dbReference type="InterPro" id="IPR033121">
    <property type="entry name" value="PEPTIDASE_A1"/>
</dbReference>
<dbReference type="PROSITE" id="PS51767">
    <property type="entry name" value="PEPTIDASE_A1"/>
    <property type="match status" value="1"/>
</dbReference>
<feature type="compositionally biased region" description="Polar residues" evidence="2">
    <location>
        <begin position="448"/>
        <end position="457"/>
    </location>
</feature>
<dbReference type="GO" id="GO:0004190">
    <property type="term" value="F:aspartic-type endopeptidase activity"/>
    <property type="evidence" value="ECO:0007669"/>
    <property type="project" value="InterPro"/>
</dbReference>
<dbReference type="Gene3D" id="2.40.70.10">
    <property type="entry name" value="Acid Proteases"/>
    <property type="match status" value="2"/>
</dbReference>
<organism evidence="6 7">
    <name type="scientific">Orbilia ellipsospora</name>
    <dbReference type="NCBI Taxonomy" id="2528407"/>
    <lineage>
        <taxon>Eukaryota</taxon>
        <taxon>Fungi</taxon>
        <taxon>Dikarya</taxon>
        <taxon>Ascomycota</taxon>
        <taxon>Pezizomycotina</taxon>
        <taxon>Orbiliomycetes</taxon>
        <taxon>Orbiliales</taxon>
        <taxon>Orbiliaceae</taxon>
        <taxon>Orbilia</taxon>
    </lineage>
</organism>
<comment type="caution">
    <text evidence="6">The sequence shown here is derived from an EMBL/GenBank/DDBJ whole genome shotgun (WGS) entry which is preliminary data.</text>
</comment>
<dbReference type="EMBL" id="JAVHJO010000013">
    <property type="protein sequence ID" value="KAK6530071.1"/>
    <property type="molecule type" value="Genomic_DNA"/>
</dbReference>
<feature type="region of interest" description="Disordered" evidence="2">
    <location>
        <begin position="447"/>
        <end position="471"/>
    </location>
</feature>
<dbReference type="InterPro" id="IPR001461">
    <property type="entry name" value="Aspartic_peptidase_A1"/>
</dbReference>
<reference evidence="6 7" key="1">
    <citation type="submission" date="2019-10" db="EMBL/GenBank/DDBJ databases">
        <authorList>
            <person name="Palmer J.M."/>
        </authorList>
    </citation>
    <scope>NUCLEOTIDE SEQUENCE [LARGE SCALE GENOMIC DNA]</scope>
    <source>
        <strain evidence="6 7">TWF694</strain>
    </source>
</reference>
<dbReference type="Proteomes" id="UP001365542">
    <property type="component" value="Unassembled WGS sequence"/>
</dbReference>
<feature type="signal peptide" evidence="4">
    <location>
        <begin position="1"/>
        <end position="30"/>
    </location>
</feature>
<evidence type="ECO:0000313" key="6">
    <source>
        <dbReference type="EMBL" id="KAK6530071.1"/>
    </source>
</evidence>
<name>A0AAV9WY47_9PEZI</name>
<feature type="domain" description="Peptidase A1" evidence="5">
    <location>
        <begin position="55"/>
        <end position="408"/>
    </location>
</feature>
<keyword evidence="3" id="KW-1133">Transmembrane helix</keyword>
<evidence type="ECO:0000259" key="5">
    <source>
        <dbReference type="PROSITE" id="PS51767"/>
    </source>
</evidence>
<dbReference type="CDD" id="cd05471">
    <property type="entry name" value="pepsin_like"/>
    <property type="match status" value="1"/>
</dbReference>
<sequence>MDPSRRSRSQIFNFLILTLTWSAIISPISSYNIPPLYLPPATGSQSWYGPDGNWSAVTLRVGNPPQQVNLIPTTNTNDLWTVSPIGCNSDTWSASDETLPKSCTNIRGGVFDTSKSSTWANVTSALGFSDQRFFDMGLNVTVVYGTDSVRIGNGDSLILENHLIANYGDPSQFMTGIVGLSVPNVTFDQKTNYKALITTLYDEKKIPSQSWGFTAGAYYREKKIPCSVVLGGYDLDRFVMHDRVFTLSPDLYATAGLMSITANSTTSPNTTILSDPIQVYIDSTSPYYYFPSSVCDSFAKLFNLTYDSDTELYFYKSDAAYQAAKDANYMLSFTLKNSTDGSGDGVVLYLPFASFDLSHIFYNSSTSTSRPYFPIKRGASEDTYTLGRAFLQETYIIVDYYRVTFSVHQAWFNGNTGAYQNVVTITDPATDNTTAVTTGGTAAATSLAPGQSGSIPQQPGHETDIPTGGNGNGGSHMGAIIGGSVAGGIVLLILLVLAIVFLMRRRNNRKAQRIAQEPNFFPAGADINDNVATSEEQKPAELAEKMSPRHELPAQPALSPQELEAEVLGLAGSKFRPRTVAELDGTSVGGKEAQTVAALTYTEYEESQTNTNAGEENLVEDNREYVNESSGSEGKLSLDSNTSHRK</sequence>